<feature type="signal peptide" evidence="1">
    <location>
        <begin position="1"/>
        <end position="28"/>
    </location>
</feature>
<protein>
    <submittedName>
        <fullName evidence="2">Uncharacterized protein</fullName>
    </submittedName>
</protein>
<dbReference type="STRING" id="1120919.GCA_000429165_00942"/>
<keyword evidence="3" id="KW-1185">Reference proteome</keyword>
<accession>A0A511XAW8</accession>
<gene>
    <name evidence="2" type="ORF">ANI02nite_19740</name>
</gene>
<dbReference type="EMBL" id="BJYF01000011">
    <property type="protein sequence ID" value="GEN60090.1"/>
    <property type="molecule type" value="Genomic_DNA"/>
</dbReference>
<sequence length="192" mass="20059">MHSFRNSFLRTSATASICLLLSRTPLHAAPIATMTASDAKAYSGVLPAADRSSFKPSKDAQFYAINAAGQTVGYLYSETQNWKGDDRGPCLLTWLDPQNGHVGRLETIGAGDFEAETCQKLEAIGVVGGNGGSTLKLGAIYSASSPNADVREPVVVSADLSTGDMTIDSQASSRASDAGATTIPSMRKLIGK</sequence>
<reference evidence="2 3" key="1">
    <citation type="submission" date="2019-07" db="EMBL/GenBank/DDBJ databases">
        <title>Whole genome shotgun sequence of Acetobacter nitrogenifigens NBRC 105050.</title>
        <authorList>
            <person name="Hosoyama A."/>
            <person name="Uohara A."/>
            <person name="Ohji S."/>
            <person name="Ichikawa N."/>
        </authorList>
    </citation>
    <scope>NUCLEOTIDE SEQUENCE [LARGE SCALE GENOMIC DNA]</scope>
    <source>
        <strain evidence="2 3">NBRC 105050</strain>
    </source>
</reference>
<dbReference type="RefSeq" id="WP_026397085.1">
    <property type="nucleotide sequence ID" value="NZ_AUBI01000003.1"/>
</dbReference>
<comment type="caution">
    <text evidence="2">The sequence shown here is derived from an EMBL/GenBank/DDBJ whole genome shotgun (WGS) entry which is preliminary data.</text>
</comment>
<organism evidence="2 3">
    <name type="scientific">Acetobacter nitrogenifigens DSM 23921 = NBRC 105050</name>
    <dbReference type="NCBI Taxonomy" id="1120919"/>
    <lineage>
        <taxon>Bacteria</taxon>
        <taxon>Pseudomonadati</taxon>
        <taxon>Pseudomonadota</taxon>
        <taxon>Alphaproteobacteria</taxon>
        <taxon>Acetobacterales</taxon>
        <taxon>Acetobacteraceae</taxon>
        <taxon>Acetobacter</taxon>
    </lineage>
</organism>
<evidence type="ECO:0000313" key="3">
    <source>
        <dbReference type="Proteomes" id="UP000321635"/>
    </source>
</evidence>
<dbReference type="Proteomes" id="UP000321635">
    <property type="component" value="Unassembled WGS sequence"/>
</dbReference>
<name>A0A511XAW8_9PROT</name>
<proteinExistence type="predicted"/>
<evidence type="ECO:0000256" key="1">
    <source>
        <dbReference type="SAM" id="SignalP"/>
    </source>
</evidence>
<dbReference type="AlphaFoldDB" id="A0A511XAW8"/>
<evidence type="ECO:0000313" key="2">
    <source>
        <dbReference type="EMBL" id="GEN60090.1"/>
    </source>
</evidence>
<keyword evidence="1" id="KW-0732">Signal</keyword>
<feature type="chain" id="PRO_5021982509" evidence="1">
    <location>
        <begin position="29"/>
        <end position="192"/>
    </location>
</feature>